<name>A0A4D7QMG4_9HYPH</name>
<keyword evidence="3" id="KW-1185">Reference proteome</keyword>
<dbReference type="InterPro" id="IPR050228">
    <property type="entry name" value="Carboxylesterase_BioH"/>
</dbReference>
<dbReference type="RefSeq" id="WP_137101771.1">
    <property type="nucleotide sequence ID" value="NZ_CP039865.1"/>
</dbReference>
<dbReference type="SUPFAM" id="SSF53474">
    <property type="entry name" value="alpha/beta-Hydrolases"/>
    <property type="match status" value="1"/>
</dbReference>
<sequence>MPHLTLTNGRKLFYAEAGAGDPLILVHGSPGEHRMWGKVVEHLSPRFRLLMPDLPGHASSDPMPAGEDISTPATAEALAELVDFAGQPVWMAAHSYGGNITLHAAVRRPGQVRGLALFEPVFFQALKLAGEQETYESARRFFTLYADRVLAGRIEAVADLIDYWFGPGGFARLPQEVKDYVQAAAPGDTRDITAAFSDPMTKEDLAGLAIPVLIATGAASPPVAPAIAKALSRLLTDVRSSTVGSATHGLLASHPVVVAKLIQMVAKPKAPSP</sequence>
<protein>
    <submittedName>
        <fullName evidence="2">Alpha/beta hydrolase</fullName>
    </submittedName>
</protein>
<evidence type="ECO:0000313" key="3">
    <source>
        <dbReference type="Proteomes" id="UP000298588"/>
    </source>
</evidence>
<evidence type="ECO:0000259" key="1">
    <source>
        <dbReference type="Pfam" id="PF12697"/>
    </source>
</evidence>
<dbReference type="InterPro" id="IPR000073">
    <property type="entry name" value="AB_hydrolase_1"/>
</dbReference>
<organism evidence="2 3">
    <name type="scientific">Phreatobacter aquaticus</name>
    <dbReference type="NCBI Taxonomy" id="2570229"/>
    <lineage>
        <taxon>Bacteria</taxon>
        <taxon>Pseudomonadati</taxon>
        <taxon>Pseudomonadota</taxon>
        <taxon>Alphaproteobacteria</taxon>
        <taxon>Hyphomicrobiales</taxon>
        <taxon>Phreatobacteraceae</taxon>
        <taxon>Phreatobacter</taxon>
    </lineage>
</organism>
<gene>
    <name evidence="2" type="ORF">E8L99_23145</name>
</gene>
<dbReference type="InterPro" id="IPR029058">
    <property type="entry name" value="AB_hydrolase_fold"/>
</dbReference>
<accession>A0A4D7QMG4</accession>
<dbReference type="GO" id="GO:0016787">
    <property type="term" value="F:hydrolase activity"/>
    <property type="evidence" value="ECO:0007669"/>
    <property type="project" value="UniProtKB-KW"/>
</dbReference>
<dbReference type="OrthoDB" id="9799612at2"/>
<dbReference type="Gene3D" id="3.40.50.1820">
    <property type="entry name" value="alpha/beta hydrolase"/>
    <property type="match status" value="1"/>
</dbReference>
<dbReference type="EMBL" id="CP039865">
    <property type="protein sequence ID" value="QCK88445.1"/>
    <property type="molecule type" value="Genomic_DNA"/>
</dbReference>
<reference evidence="2 3" key="1">
    <citation type="submission" date="2019-04" db="EMBL/GenBank/DDBJ databases">
        <title>Phreatobacter aquaticus sp. nov.</title>
        <authorList>
            <person name="Choi A."/>
            <person name="Baek K."/>
        </authorList>
    </citation>
    <scope>NUCLEOTIDE SEQUENCE [LARGE SCALE GENOMIC DNA]</scope>
    <source>
        <strain evidence="2 3">NMCR1094</strain>
    </source>
</reference>
<dbReference type="PRINTS" id="PR00111">
    <property type="entry name" value="ABHYDROLASE"/>
</dbReference>
<evidence type="ECO:0000313" key="2">
    <source>
        <dbReference type="EMBL" id="QCK88445.1"/>
    </source>
</evidence>
<dbReference type="PANTHER" id="PTHR43194:SF5">
    <property type="entry name" value="PIMELOYL-[ACYL-CARRIER PROTEIN] METHYL ESTER ESTERASE"/>
    <property type="match status" value="1"/>
</dbReference>
<keyword evidence="2" id="KW-0378">Hydrolase</keyword>
<proteinExistence type="predicted"/>
<dbReference type="PANTHER" id="PTHR43194">
    <property type="entry name" value="HYDROLASE ALPHA/BETA FOLD FAMILY"/>
    <property type="match status" value="1"/>
</dbReference>
<feature type="domain" description="AB hydrolase-1" evidence="1">
    <location>
        <begin position="23"/>
        <end position="260"/>
    </location>
</feature>
<dbReference type="Proteomes" id="UP000298588">
    <property type="component" value="Chromosome"/>
</dbReference>
<dbReference type="KEGG" id="paqt:E8L99_23145"/>
<dbReference type="AlphaFoldDB" id="A0A4D7QMG4"/>
<dbReference type="Pfam" id="PF12697">
    <property type="entry name" value="Abhydrolase_6"/>
    <property type="match status" value="1"/>
</dbReference>